<dbReference type="RefSeq" id="WP_146428864.1">
    <property type="nucleotide sequence ID" value="NZ_SJPF01000001.1"/>
</dbReference>
<sequence>MNGNPIRYFVFDIESVADGALVSKIKYPGEGLSPPEAIARFRGELMAEKGSDFIPYTFQIPVSVAIAKVDAEFNLVDQVLLDAPQFRPPVIAENFWRGWKAYRRPTFVTFNGRSFDVPLLELAAFRFGISVPEWFQVHGKSFEQPRNRYNVDAHFDLHDVLTNYGATRFTGGLNLAANLLGKPGKMGIEGHMVQDLYDEGRLAEINDYCRCDVLDTYFVFLRTAVLLGMISLEREQELIEQTKSWLEERAPEMPVFQEYLSGWGRWENPWTDETTNAETTADESEES</sequence>
<name>A0A5C5VJ54_9BACT</name>
<feature type="region of interest" description="Disordered" evidence="1">
    <location>
        <begin position="268"/>
        <end position="287"/>
    </location>
</feature>
<dbReference type="InterPro" id="IPR019288">
    <property type="entry name" value="3'-5'_exonuclease_PolB-like"/>
</dbReference>
<dbReference type="EMBL" id="SJPF01000001">
    <property type="protein sequence ID" value="TWT38626.1"/>
    <property type="molecule type" value="Genomic_DNA"/>
</dbReference>
<dbReference type="Gene3D" id="3.30.420.10">
    <property type="entry name" value="Ribonuclease H-like superfamily/Ribonuclease H"/>
    <property type="match status" value="1"/>
</dbReference>
<dbReference type="AlphaFoldDB" id="A0A5C5VJ54"/>
<comment type="caution">
    <text evidence="3">The sequence shown here is derived from an EMBL/GenBank/DDBJ whole genome shotgun (WGS) entry which is preliminary data.</text>
</comment>
<organism evidence="3 4">
    <name type="scientific">Blastopirellula retiformator</name>
    <dbReference type="NCBI Taxonomy" id="2527970"/>
    <lineage>
        <taxon>Bacteria</taxon>
        <taxon>Pseudomonadati</taxon>
        <taxon>Planctomycetota</taxon>
        <taxon>Planctomycetia</taxon>
        <taxon>Pirellulales</taxon>
        <taxon>Pirellulaceae</taxon>
        <taxon>Blastopirellula</taxon>
    </lineage>
</organism>
<evidence type="ECO:0000256" key="1">
    <source>
        <dbReference type="SAM" id="MobiDB-lite"/>
    </source>
</evidence>
<dbReference type="InterPro" id="IPR036397">
    <property type="entry name" value="RNaseH_sf"/>
</dbReference>
<gene>
    <name evidence="3" type="ORF">Enr8_03190</name>
</gene>
<accession>A0A5C5VJ54</accession>
<proteinExistence type="predicted"/>
<keyword evidence="3" id="KW-0378">Hydrolase</keyword>
<protein>
    <submittedName>
        <fullName evidence="3">Putative 3'-5' exonuclease related to the exonuclease domain of PolB</fullName>
    </submittedName>
</protein>
<keyword evidence="4" id="KW-1185">Reference proteome</keyword>
<dbReference type="Proteomes" id="UP000318878">
    <property type="component" value="Unassembled WGS sequence"/>
</dbReference>
<dbReference type="CDD" id="cd05782">
    <property type="entry name" value="DNA_polB_like1_exo"/>
    <property type="match status" value="1"/>
</dbReference>
<dbReference type="OrthoDB" id="272484at2"/>
<dbReference type="GO" id="GO:0003676">
    <property type="term" value="F:nucleic acid binding"/>
    <property type="evidence" value="ECO:0007669"/>
    <property type="project" value="InterPro"/>
</dbReference>
<evidence type="ECO:0000313" key="3">
    <source>
        <dbReference type="EMBL" id="TWT38626.1"/>
    </source>
</evidence>
<keyword evidence="3" id="KW-0269">Exonuclease</keyword>
<evidence type="ECO:0000259" key="2">
    <source>
        <dbReference type="Pfam" id="PF10108"/>
    </source>
</evidence>
<dbReference type="InterPro" id="IPR012337">
    <property type="entry name" value="RNaseH-like_sf"/>
</dbReference>
<dbReference type="GO" id="GO:0004527">
    <property type="term" value="F:exonuclease activity"/>
    <property type="evidence" value="ECO:0007669"/>
    <property type="project" value="UniProtKB-KW"/>
</dbReference>
<keyword evidence="3" id="KW-0540">Nuclease</keyword>
<evidence type="ECO:0000313" key="4">
    <source>
        <dbReference type="Proteomes" id="UP000318878"/>
    </source>
</evidence>
<dbReference type="Pfam" id="PF10108">
    <property type="entry name" value="DNA_pol_B_exo2"/>
    <property type="match status" value="1"/>
</dbReference>
<reference evidence="3 4" key="1">
    <citation type="submission" date="2019-02" db="EMBL/GenBank/DDBJ databases">
        <title>Deep-cultivation of Planctomycetes and their phenomic and genomic characterization uncovers novel biology.</title>
        <authorList>
            <person name="Wiegand S."/>
            <person name="Jogler M."/>
            <person name="Boedeker C."/>
            <person name="Pinto D."/>
            <person name="Vollmers J."/>
            <person name="Rivas-Marin E."/>
            <person name="Kohn T."/>
            <person name="Peeters S.H."/>
            <person name="Heuer A."/>
            <person name="Rast P."/>
            <person name="Oberbeckmann S."/>
            <person name="Bunk B."/>
            <person name="Jeske O."/>
            <person name="Meyerdierks A."/>
            <person name="Storesund J.E."/>
            <person name="Kallscheuer N."/>
            <person name="Luecker S."/>
            <person name="Lage O.M."/>
            <person name="Pohl T."/>
            <person name="Merkel B.J."/>
            <person name="Hornburger P."/>
            <person name="Mueller R.-W."/>
            <person name="Bruemmer F."/>
            <person name="Labrenz M."/>
            <person name="Spormann A.M."/>
            <person name="Op Den Camp H."/>
            <person name="Overmann J."/>
            <person name="Amann R."/>
            <person name="Jetten M.S.M."/>
            <person name="Mascher T."/>
            <person name="Medema M.H."/>
            <person name="Devos D.P."/>
            <person name="Kaster A.-K."/>
            <person name="Ovreas L."/>
            <person name="Rohde M."/>
            <person name="Galperin M.Y."/>
            <person name="Jogler C."/>
        </authorList>
    </citation>
    <scope>NUCLEOTIDE SEQUENCE [LARGE SCALE GENOMIC DNA]</scope>
    <source>
        <strain evidence="3 4">Enr8</strain>
    </source>
</reference>
<dbReference type="SUPFAM" id="SSF53098">
    <property type="entry name" value="Ribonuclease H-like"/>
    <property type="match status" value="1"/>
</dbReference>
<feature type="domain" description="Predicted 3'-5' exonuclease PolB-like" evidence="2">
    <location>
        <begin position="51"/>
        <end position="263"/>
    </location>
</feature>